<keyword evidence="6" id="KW-1185">Reference proteome</keyword>
<dbReference type="SUPFAM" id="SSF51735">
    <property type="entry name" value="NAD(P)-binding Rossmann-fold domains"/>
    <property type="match status" value="1"/>
</dbReference>
<dbReference type="InterPro" id="IPR009081">
    <property type="entry name" value="PP-bd_ACP"/>
</dbReference>
<keyword evidence="2" id="KW-0597">Phosphoprotein</keyword>
<proteinExistence type="inferred from homology"/>
<dbReference type="InterPro" id="IPR020845">
    <property type="entry name" value="AMP-binding_CS"/>
</dbReference>
<dbReference type="STRING" id="1448308.A0A2T2P6D2"/>
<reference evidence="5 6" key="1">
    <citation type="journal article" date="2018" name="Front. Microbiol.">
        <title>Genome-Wide Analysis of Corynespora cassiicola Leaf Fall Disease Putative Effectors.</title>
        <authorList>
            <person name="Lopez D."/>
            <person name="Ribeiro S."/>
            <person name="Label P."/>
            <person name="Fumanal B."/>
            <person name="Venisse J.S."/>
            <person name="Kohler A."/>
            <person name="de Oliveira R.R."/>
            <person name="Labutti K."/>
            <person name="Lipzen A."/>
            <person name="Lail K."/>
            <person name="Bauer D."/>
            <person name="Ohm R.A."/>
            <person name="Barry K.W."/>
            <person name="Spatafora J."/>
            <person name="Grigoriev I.V."/>
            <person name="Martin F.M."/>
            <person name="Pujade-Renaud V."/>
        </authorList>
    </citation>
    <scope>NUCLEOTIDE SEQUENCE [LARGE SCALE GENOMIC DNA]</scope>
    <source>
        <strain evidence="5 6">Philippines</strain>
    </source>
</reference>
<dbReference type="Gene3D" id="3.40.50.720">
    <property type="entry name" value="NAD(P)-binding Rossmann-like Domain"/>
    <property type="match status" value="1"/>
</dbReference>
<dbReference type="OrthoDB" id="429813at2759"/>
<dbReference type="InterPro" id="IPR042099">
    <property type="entry name" value="ANL_N_sf"/>
</dbReference>
<evidence type="ECO:0000256" key="3">
    <source>
        <dbReference type="ARBA" id="ARBA00029454"/>
    </source>
</evidence>
<dbReference type="Proteomes" id="UP000240883">
    <property type="component" value="Unassembled WGS sequence"/>
</dbReference>
<dbReference type="PANTHER" id="PTHR43439:SF2">
    <property type="entry name" value="ENZYME, PUTATIVE (JCVI)-RELATED"/>
    <property type="match status" value="1"/>
</dbReference>
<protein>
    <submittedName>
        <fullName evidence="5">Acetyl-CoA synthetase-like protein</fullName>
    </submittedName>
</protein>
<evidence type="ECO:0000256" key="2">
    <source>
        <dbReference type="ARBA" id="ARBA00022553"/>
    </source>
</evidence>
<dbReference type="InterPro" id="IPR000873">
    <property type="entry name" value="AMP-dep_synth/lig_dom"/>
</dbReference>
<name>A0A2T2P6D2_CORCC</name>
<dbReference type="Pfam" id="PF00550">
    <property type="entry name" value="PP-binding"/>
    <property type="match status" value="1"/>
</dbReference>
<dbReference type="InterPro" id="IPR013120">
    <property type="entry name" value="FAR_NAD-bd"/>
</dbReference>
<feature type="domain" description="Carrier" evidence="4">
    <location>
        <begin position="550"/>
        <end position="629"/>
    </location>
</feature>
<evidence type="ECO:0000313" key="5">
    <source>
        <dbReference type="EMBL" id="PSN72888.1"/>
    </source>
</evidence>
<evidence type="ECO:0000256" key="1">
    <source>
        <dbReference type="ARBA" id="ARBA00022450"/>
    </source>
</evidence>
<dbReference type="AlphaFoldDB" id="A0A2T2P6D2"/>
<dbReference type="Pfam" id="PF07993">
    <property type="entry name" value="NAD_binding_4"/>
    <property type="match status" value="1"/>
</dbReference>
<dbReference type="EMBL" id="KZ678129">
    <property type="protein sequence ID" value="PSN72888.1"/>
    <property type="molecule type" value="Genomic_DNA"/>
</dbReference>
<comment type="similarity">
    <text evidence="3">Belongs to the NRP synthetase family.</text>
</comment>
<dbReference type="Pfam" id="PF23562">
    <property type="entry name" value="AMP-binding_C_3"/>
    <property type="match status" value="1"/>
</dbReference>
<dbReference type="InterPro" id="IPR020806">
    <property type="entry name" value="PKS_PP-bd"/>
</dbReference>
<sequence>MSIGKRLLPSLVDNIAATDPTRVLYSVPETNNIPDGFRDITAKDFARSVDRCAWHLESNLGPSGPNFPTLTYMGPQDVVYAILILACIKTGYKVLLSSPRNTLEAHVSLFEETQCDTLLMPPNFPLPVVKGILEARKMRVLNIPKWQYLVKEEATETEDKPYPYDRKFSEARLEPFVVLHTSGSTGLPKAIVQTHATWAALDKFTTISSHGKKPTYPSMCAGERVYLAFPLFHCAGVGMLLPGPIYTGFTVVLGPFPPSVDVVNAMHVHGNVKHSCLAPFTLVDLVKDKEHLDNLSRLDLISFGGGPCPKAVGDLISTKTRLINCLGSTECGVLPNELCDSEDWAYMSISPMLGHEYRHYSGDLYEQVIVKNPDFEEFQGIFGTFPDMEEWPMRDLFTKHPTKDNAWLYQGRTDDIIVFSTGEKLNPLDMEGMINSHPEIGATLVAGVGRFQASLLLEAVKPPTNESEKESLIERIWPTVRAANAKVPSHARVHRHMILFSSPEMPMLRAGKGTVQRKLTLDLYGAEIEALYKEADGKSMVNSSGANWSGTVEDSVKRIVATSTDIDTADLDPNADLFELRLDSLQVTLITREINKLLSAAGKSLSMETRIVYTNPTIASLAAAVVGIFEGRDPLIKRESDEEKMQKLYQLYAENMPLSARSPQTNGSGQLVVLLTGSTGSLGSYILDSLASDKRVSRIYCLNRGPESSERQYKSQQAKGIQPLSSMVQLLDADFSKSHFGLSIPEYKILLESVTTIIHNAWNVDFNKTLDSFVSQIRNVRHLIDFSSHSQFGAEIFFISSISAVANWSGTNSSPTNEGIPEKPLEDWHLPEPTGYGQSKFIAERILETAAKEASIPVNICRVGQVAGPTTELGVWPKQEWLPSLITSSKYLKKLPEELGVMNDVDWIPVDVLGRTVVELAIHSNSHKSDIGAKVYHATNPKRVAWKEMVPKISKCLDIEGTMEIVPLAEWVSALRESVAGTDDVARNPAAKLVDFYESLARKTGDCLFLSTTETVKLSKNLAGLQAVQEDWIRNWMRQWAF</sequence>
<dbReference type="Gene3D" id="3.40.50.12780">
    <property type="entry name" value="N-terminal domain of ligase-like"/>
    <property type="match status" value="1"/>
</dbReference>
<dbReference type="InterPro" id="IPR036291">
    <property type="entry name" value="NAD(P)-bd_dom_sf"/>
</dbReference>
<dbReference type="InterPro" id="IPR051414">
    <property type="entry name" value="Adenylate-forming_Reductase"/>
</dbReference>
<dbReference type="InterPro" id="IPR036736">
    <property type="entry name" value="ACP-like_sf"/>
</dbReference>
<dbReference type="SUPFAM" id="SSF47336">
    <property type="entry name" value="ACP-like"/>
    <property type="match status" value="1"/>
</dbReference>
<dbReference type="PROSITE" id="PS00455">
    <property type="entry name" value="AMP_BINDING"/>
    <property type="match status" value="1"/>
</dbReference>
<evidence type="ECO:0000259" key="4">
    <source>
        <dbReference type="PROSITE" id="PS50075"/>
    </source>
</evidence>
<accession>A0A2T2P6D2</accession>
<keyword evidence="1" id="KW-0596">Phosphopantetheine</keyword>
<dbReference type="SMART" id="SM00823">
    <property type="entry name" value="PKS_PP"/>
    <property type="match status" value="1"/>
</dbReference>
<dbReference type="Pfam" id="PF00501">
    <property type="entry name" value="AMP-binding"/>
    <property type="match status" value="1"/>
</dbReference>
<gene>
    <name evidence="5" type="ORF">BS50DRAFT_568499</name>
</gene>
<dbReference type="SUPFAM" id="SSF56801">
    <property type="entry name" value="Acetyl-CoA synthetase-like"/>
    <property type="match status" value="1"/>
</dbReference>
<dbReference type="PANTHER" id="PTHR43439">
    <property type="entry name" value="PHENYLACETATE-COENZYME A LIGASE"/>
    <property type="match status" value="1"/>
</dbReference>
<dbReference type="PROSITE" id="PS50075">
    <property type="entry name" value="CARRIER"/>
    <property type="match status" value="1"/>
</dbReference>
<dbReference type="Gene3D" id="1.10.1200.10">
    <property type="entry name" value="ACP-like"/>
    <property type="match status" value="1"/>
</dbReference>
<dbReference type="GO" id="GO:0031177">
    <property type="term" value="F:phosphopantetheine binding"/>
    <property type="evidence" value="ECO:0007669"/>
    <property type="project" value="InterPro"/>
</dbReference>
<evidence type="ECO:0000313" key="6">
    <source>
        <dbReference type="Proteomes" id="UP000240883"/>
    </source>
</evidence>
<organism evidence="5 6">
    <name type="scientific">Corynespora cassiicola Philippines</name>
    <dbReference type="NCBI Taxonomy" id="1448308"/>
    <lineage>
        <taxon>Eukaryota</taxon>
        <taxon>Fungi</taxon>
        <taxon>Dikarya</taxon>
        <taxon>Ascomycota</taxon>
        <taxon>Pezizomycotina</taxon>
        <taxon>Dothideomycetes</taxon>
        <taxon>Pleosporomycetidae</taxon>
        <taxon>Pleosporales</taxon>
        <taxon>Corynesporascaceae</taxon>
        <taxon>Corynespora</taxon>
    </lineage>
</organism>